<reference evidence="3" key="1">
    <citation type="journal article" date="2019" name="Int. J. Syst. Evol. Microbiol.">
        <title>The Global Catalogue of Microorganisms (GCM) 10K type strain sequencing project: providing services to taxonomists for standard genome sequencing and annotation.</title>
        <authorList>
            <consortium name="The Broad Institute Genomics Platform"/>
            <consortium name="The Broad Institute Genome Sequencing Center for Infectious Disease"/>
            <person name="Wu L."/>
            <person name="Ma J."/>
        </authorList>
    </citation>
    <scope>NUCLEOTIDE SEQUENCE [LARGE SCALE GENOMIC DNA]</scope>
    <source>
        <strain evidence="3">JCM 8201</strain>
    </source>
</reference>
<comment type="caution">
    <text evidence="2">The sequence shown here is derived from an EMBL/GenBank/DDBJ whole genome shotgun (WGS) entry which is preliminary data.</text>
</comment>
<dbReference type="Pfam" id="PF13490">
    <property type="entry name" value="zf-HC2"/>
    <property type="match status" value="1"/>
</dbReference>
<organism evidence="2 3">
    <name type="scientific">Actinocorallia aurantiaca</name>
    <dbReference type="NCBI Taxonomy" id="46204"/>
    <lineage>
        <taxon>Bacteria</taxon>
        <taxon>Bacillati</taxon>
        <taxon>Actinomycetota</taxon>
        <taxon>Actinomycetes</taxon>
        <taxon>Streptosporangiales</taxon>
        <taxon>Thermomonosporaceae</taxon>
        <taxon>Actinocorallia</taxon>
    </lineage>
</organism>
<sequence>MSCGNEHQTPCTEVLAKVYTYIDGELEDMSCAEIQQHLDECRPCLREYGLEESVKKLVGKSCGCDPVPADLKAKVLGRIEQVLASPPPGEAEQ</sequence>
<dbReference type="EMBL" id="BAAATZ010000006">
    <property type="protein sequence ID" value="GAA2722417.1"/>
    <property type="molecule type" value="Genomic_DNA"/>
</dbReference>
<gene>
    <name evidence="2" type="ORF">GCM10010439_15050</name>
</gene>
<accession>A0ABP6GIR8</accession>
<keyword evidence="3" id="KW-1185">Reference proteome</keyword>
<dbReference type="NCBIfam" id="TIGR03988">
    <property type="entry name" value="antisig_RsrA"/>
    <property type="match status" value="1"/>
</dbReference>
<name>A0ABP6GIR8_9ACTN</name>
<dbReference type="RefSeq" id="WP_344449480.1">
    <property type="nucleotide sequence ID" value="NZ_BAAATZ010000006.1"/>
</dbReference>
<evidence type="ECO:0000313" key="2">
    <source>
        <dbReference type="EMBL" id="GAA2722417.1"/>
    </source>
</evidence>
<evidence type="ECO:0000313" key="3">
    <source>
        <dbReference type="Proteomes" id="UP001501842"/>
    </source>
</evidence>
<feature type="domain" description="Putative zinc-finger" evidence="1">
    <location>
        <begin position="11"/>
        <end position="44"/>
    </location>
</feature>
<proteinExistence type="predicted"/>
<dbReference type="InterPro" id="IPR024020">
    <property type="entry name" value="Anit_sigma_mycothiol_RsrA"/>
</dbReference>
<evidence type="ECO:0000259" key="1">
    <source>
        <dbReference type="Pfam" id="PF13490"/>
    </source>
</evidence>
<dbReference type="Proteomes" id="UP001501842">
    <property type="component" value="Unassembled WGS sequence"/>
</dbReference>
<dbReference type="InterPro" id="IPR027383">
    <property type="entry name" value="Znf_put"/>
</dbReference>
<protein>
    <recommendedName>
        <fullName evidence="1">Putative zinc-finger domain-containing protein</fullName>
    </recommendedName>
</protein>